<feature type="non-terminal residue" evidence="6">
    <location>
        <position position="1"/>
    </location>
</feature>
<dbReference type="PROSITE" id="PS51192">
    <property type="entry name" value="HELICASE_ATP_BIND_1"/>
    <property type="match status" value="1"/>
</dbReference>
<dbReference type="EMBL" id="CALNXI010001357">
    <property type="protein sequence ID" value="CAH3166213.1"/>
    <property type="molecule type" value="Genomic_DNA"/>
</dbReference>
<dbReference type="InterPro" id="IPR011545">
    <property type="entry name" value="DEAD/DEAH_box_helicase_dom"/>
</dbReference>
<evidence type="ECO:0000256" key="4">
    <source>
        <dbReference type="ARBA" id="ARBA00023242"/>
    </source>
</evidence>
<dbReference type="InterPro" id="IPR027417">
    <property type="entry name" value="P-loop_NTPase"/>
</dbReference>
<dbReference type="Pfam" id="PF00270">
    <property type="entry name" value="DEAD"/>
    <property type="match status" value="1"/>
</dbReference>
<keyword evidence="2" id="KW-0238">DNA-binding</keyword>
<feature type="domain" description="Helicase ATP-binding" evidence="5">
    <location>
        <begin position="29"/>
        <end position="135"/>
    </location>
</feature>
<dbReference type="Proteomes" id="UP001159427">
    <property type="component" value="Unassembled WGS sequence"/>
</dbReference>
<evidence type="ECO:0000259" key="5">
    <source>
        <dbReference type="PROSITE" id="PS51192"/>
    </source>
</evidence>
<comment type="caution">
    <text evidence="6">The sequence shown here is derived from an EMBL/GenBank/DDBJ whole genome shotgun (WGS) entry which is preliminary data.</text>
</comment>
<dbReference type="SUPFAM" id="SSF52540">
    <property type="entry name" value="P-loop containing nucleoside triphosphate hydrolases"/>
    <property type="match status" value="1"/>
</dbReference>
<dbReference type="Gene3D" id="3.40.50.300">
    <property type="entry name" value="P-loop containing nucleotide triphosphate hydrolases"/>
    <property type="match status" value="1"/>
</dbReference>
<dbReference type="InterPro" id="IPR014001">
    <property type="entry name" value="Helicase_ATP-bd"/>
</dbReference>
<accession>A0ABN8QL82</accession>
<name>A0ABN8QL82_9CNID</name>
<dbReference type="PANTHER" id="PTHR13710">
    <property type="entry name" value="DNA HELICASE RECQ FAMILY MEMBER"/>
    <property type="match status" value="1"/>
</dbReference>
<keyword evidence="7" id="KW-1185">Reference proteome</keyword>
<evidence type="ECO:0000313" key="6">
    <source>
        <dbReference type="EMBL" id="CAH3166213.1"/>
    </source>
</evidence>
<comment type="similarity">
    <text evidence="1">Belongs to the helicase family. RecQ subfamily.</text>
</comment>
<dbReference type="PANTHER" id="PTHR13710:SF153">
    <property type="entry name" value="RECQ-LIKE DNA HELICASE BLM"/>
    <property type="match status" value="1"/>
</dbReference>
<organism evidence="6 7">
    <name type="scientific">Porites evermanni</name>
    <dbReference type="NCBI Taxonomy" id="104178"/>
    <lineage>
        <taxon>Eukaryota</taxon>
        <taxon>Metazoa</taxon>
        <taxon>Cnidaria</taxon>
        <taxon>Anthozoa</taxon>
        <taxon>Hexacorallia</taxon>
        <taxon>Scleractinia</taxon>
        <taxon>Fungiina</taxon>
        <taxon>Poritidae</taxon>
        <taxon>Porites</taxon>
    </lineage>
</organism>
<evidence type="ECO:0000256" key="1">
    <source>
        <dbReference type="ARBA" id="ARBA00005446"/>
    </source>
</evidence>
<sequence>RSFRNAVHHALSSKFENVRQLKPVQEEALMQFIRRKDVFCVLPTGCGKSLIFQLVPLVCAYLHNEKFNYPEKPILLVICPLSALVESHIQELANYGIFPELTVREERWRKLLQSQEFQDNLFGLVTDEAHVVPKW</sequence>
<evidence type="ECO:0000256" key="3">
    <source>
        <dbReference type="ARBA" id="ARBA00023235"/>
    </source>
</evidence>
<proteinExistence type="inferred from homology"/>
<gene>
    <name evidence="6" type="ORF">PEVE_00005600</name>
</gene>
<evidence type="ECO:0000256" key="2">
    <source>
        <dbReference type="ARBA" id="ARBA00023125"/>
    </source>
</evidence>
<protein>
    <recommendedName>
        <fullName evidence="5">Helicase ATP-binding domain-containing protein</fullName>
    </recommendedName>
</protein>
<keyword evidence="4" id="KW-0539">Nucleus</keyword>
<reference evidence="6 7" key="1">
    <citation type="submission" date="2022-05" db="EMBL/GenBank/DDBJ databases">
        <authorList>
            <consortium name="Genoscope - CEA"/>
            <person name="William W."/>
        </authorList>
    </citation>
    <scope>NUCLEOTIDE SEQUENCE [LARGE SCALE GENOMIC DNA]</scope>
</reference>
<evidence type="ECO:0000313" key="7">
    <source>
        <dbReference type="Proteomes" id="UP001159427"/>
    </source>
</evidence>
<keyword evidence="3" id="KW-0413">Isomerase</keyword>